<dbReference type="InterPro" id="IPR003587">
    <property type="entry name" value="Hint_dom_N"/>
</dbReference>
<dbReference type="NCBIfam" id="TIGR01445">
    <property type="entry name" value="intein_Nterm"/>
    <property type="match status" value="1"/>
</dbReference>
<dbReference type="InterPro" id="IPR052140">
    <property type="entry name" value="Dev_Signal_Hedgehog-like"/>
</dbReference>
<sequence>MILENQEISNSQQVLQEIPNPTPVSSVQQHVNPNFQAPMPSSLQFQIQQTPLQQPFQSLPMQPIFHNPSLAQQPSNTFSSDSGCSYSSSFGATCNSYLCFSGDTMVTTYGGIKKRMDELDVDEWVLTVEKDEYSYSKINAWLHRKPNIMAEFIKLTLDDGKQLKMTKNHYIYIGDCESK</sequence>
<dbReference type="GO" id="GO:0016540">
    <property type="term" value="P:protein autoprocessing"/>
    <property type="evidence" value="ECO:0007669"/>
    <property type="project" value="InterPro"/>
</dbReference>
<dbReference type="SUPFAM" id="SSF51294">
    <property type="entry name" value="Hedgehog/intein (Hint) domain"/>
    <property type="match status" value="1"/>
</dbReference>
<keyword evidence="3" id="KW-1185">Reference proteome</keyword>
<dbReference type="InterPro" id="IPR006141">
    <property type="entry name" value="Intein_N"/>
</dbReference>
<dbReference type="PANTHER" id="PTHR46706">
    <property type="entry name" value="PROTEIN QUA-1-RELATED"/>
    <property type="match status" value="1"/>
</dbReference>
<dbReference type="PROSITE" id="PS50817">
    <property type="entry name" value="INTEIN_N_TER"/>
    <property type="match status" value="1"/>
</dbReference>
<reference evidence="4" key="1">
    <citation type="submission" date="2022-11" db="UniProtKB">
        <authorList>
            <consortium name="WormBaseParasite"/>
        </authorList>
    </citation>
    <scope>IDENTIFICATION</scope>
</reference>
<organism evidence="3 4">
    <name type="scientific">Panagrolaimus superbus</name>
    <dbReference type="NCBI Taxonomy" id="310955"/>
    <lineage>
        <taxon>Eukaryota</taxon>
        <taxon>Metazoa</taxon>
        <taxon>Ecdysozoa</taxon>
        <taxon>Nematoda</taxon>
        <taxon>Chromadorea</taxon>
        <taxon>Rhabditida</taxon>
        <taxon>Tylenchina</taxon>
        <taxon>Panagrolaimomorpha</taxon>
        <taxon>Panagrolaimoidea</taxon>
        <taxon>Panagrolaimidae</taxon>
        <taxon>Panagrolaimus</taxon>
    </lineage>
</organism>
<dbReference type="PANTHER" id="PTHR46706:SF12">
    <property type="entry name" value="PROTEIN QUA-1-RELATED"/>
    <property type="match status" value="1"/>
</dbReference>
<dbReference type="GO" id="GO:0016539">
    <property type="term" value="P:intein-mediated protein splicing"/>
    <property type="evidence" value="ECO:0007669"/>
    <property type="project" value="InterPro"/>
</dbReference>
<evidence type="ECO:0000313" key="4">
    <source>
        <dbReference type="WBParaSite" id="PSU_v2.g6572.t1"/>
    </source>
</evidence>
<dbReference type="Pfam" id="PF01079">
    <property type="entry name" value="Hint"/>
    <property type="match status" value="1"/>
</dbReference>
<dbReference type="WBParaSite" id="PSU_v2.g6572.t1">
    <property type="protein sequence ID" value="PSU_v2.g6572.t1"/>
    <property type="gene ID" value="PSU_v2.g6572"/>
</dbReference>
<dbReference type="SMART" id="SM00306">
    <property type="entry name" value="HintN"/>
    <property type="match status" value="1"/>
</dbReference>
<accession>A0A914Z3G5</accession>
<protein>
    <submittedName>
        <fullName evidence="4">Hint domain-containing protein</fullName>
    </submittedName>
</protein>
<name>A0A914Z3G5_9BILA</name>
<evidence type="ECO:0000256" key="1">
    <source>
        <dbReference type="ARBA" id="ARBA00022473"/>
    </source>
</evidence>
<proteinExistence type="predicted"/>
<dbReference type="CDD" id="cd00081">
    <property type="entry name" value="Hint"/>
    <property type="match status" value="1"/>
</dbReference>
<feature type="domain" description="Hint" evidence="2">
    <location>
        <begin position="97"/>
        <end position="177"/>
    </location>
</feature>
<keyword evidence="1" id="KW-0217">Developmental protein</keyword>
<dbReference type="Gene3D" id="2.170.16.10">
    <property type="entry name" value="Hedgehog/Intein (Hint) domain"/>
    <property type="match status" value="1"/>
</dbReference>
<evidence type="ECO:0000313" key="3">
    <source>
        <dbReference type="Proteomes" id="UP000887577"/>
    </source>
</evidence>
<evidence type="ECO:0000259" key="2">
    <source>
        <dbReference type="SMART" id="SM00306"/>
    </source>
</evidence>
<dbReference type="AlphaFoldDB" id="A0A914Z3G5"/>
<dbReference type="Proteomes" id="UP000887577">
    <property type="component" value="Unplaced"/>
</dbReference>
<dbReference type="InterPro" id="IPR001767">
    <property type="entry name" value="Hedgehog_Hint"/>
</dbReference>
<dbReference type="InterPro" id="IPR036844">
    <property type="entry name" value="Hint_dom_sf"/>
</dbReference>